<evidence type="ECO:0000256" key="1">
    <source>
        <dbReference type="SAM" id="MobiDB-lite"/>
    </source>
</evidence>
<accession>A0A4D7QFK8</accession>
<evidence type="ECO:0000313" key="2">
    <source>
        <dbReference type="EMBL" id="QCK85665.1"/>
    </source>
</evidence>
<dbReference type="AlphaFoldDB" id="A0A4D7QFK8"/>
<dbReference type="EMBL" id="CP039865">
    <property type="protein sequence ID" value="QCK85665.1"/>
    <property type="molecule type" value="Genomic_DNA"/>
</dbReference>
<keyword evidence="3" id="KW-1185">Reference proteome</keyword>
<dbReference type="RefSeq" id="WP_137098999.1">
    <property type="nucleotide sequence ID" value="NZ_CP039865.1"/>
</dbReference>
<evidence type="ECO:0000313" key="3">
    <source>
        <dbReference type="Proteomes" id="UP000298588"/>
    </source>
</evidence>
<name>A0A4D7QFK8_9HYPH</name>
<reference evidence="2 3" key="1">
    <citation type="submission" date="2019-04" db="EMBL/GenBank/DDBJ databases">
        <title>Phreatobacter aquaticus sp. nov.</title>
        <authorList>
            <person name="Choi A."/>
            <person name="Baek K."/>
        </authorList>
    </citation>
    <scope>NUCLEOTIDE SEQUENCE [LARGE SCALE GENOMIC DNA]</scope>
    <source>
        <strain evidence="2 3">NMCR1094</strain>
    </source>
</reference>
<organism evidence="2 3">
    <name type="scientific">Phreatobacter aquaticus</name>
    <dbReference type="NCBI Taxonomy" id="2570229"/>
    <lineage>
        <taxon>Bacteria</taxon>
        <taxon>Pseudomonadati</taxon>
        <taxon>Pseudomonadota</taxon>
        <taxon>Alphaproteobacteria</taxon>
        <taxon>Hyphomicrobiales</taxon>
        <taxon>Phreatobacteraceae</taxon>
        <taxon>Phreatobacter</taxon>
    </lineage>
</organism>
<dbReference type="OrthoDB" id="7863713at2"/>
<protein>
    <submittedName>
        <fullName evidence="2">Uncharacterized protein</fullName>
    </submittedName>
</protein>
<dbReference type="KEGG" id="paqt:E8L99_07745"/>
<dbReference type="Proteomes" id="UP000298588">
    <property type="component" value="Chromosome"/>
</dbReference>
<proteinExistence type="predicted"/>
<feature type="region of interest" description="Disordered" evidence="1">
    <location>
        <begin position="99"/>
        <end position="130"/>
    </location>
</feature>
<sequence>MTDQITDLDGRRGMAAQKATELRRLRIEVETDQTALRARRDELEKFLLAAPSASWSEAVEKARYLVGLFAGTLEAQDPRRLHLIQTLFEDFDRLLAQTPHVADHDLPADQGNGRDGTPSPGPRSDTGAKE</sequence>
<gene>
    <name evidence="2" type="ORF">E8L99_07745</name>
</gene>